<dbReference type="Proteomes" id="UP000229816">
    <property type="component" value="Unassembled WGS sequence"/>
</dbReference>
<keyword evidence="1" id="KW-1133">Transmembrane helix</keyword>
<organism evidence="2 3">
    <name type="scientific">Candidatus Shapirobacteria bacterium CG_4_9_14_0_2_um_filter_39_11</name>
    <dbReference type="NCBI Taxonomy" id="1974478"/>
    <lineage>
        <taxon>Bacteria</taxon>
        <taxon>Candidatus Shapironibacteriota</taxon>
    </lineage>
</organism>
<accession>A0A2M8ESW7</accession>
<protein>
    <submittedName>
        <fullName evidence="2">Uncharacterized protein</fullName>
    </submittedName>
</protein>
<evidence type="ECO:0000256" key="1">
    <source>
        <dbReference type="SAM" id="Phobius"/>
    </source>
</evidence>
<comment type="caution">
    <text evidence="2">The sequence shown here is derived from an EMBL/GenBank/DDBJ whole genome shotgun (WGS) entry which is preliminary data.</text>
</comment>
<feature type="transmembrane region" description="Helical" evidence="1">
    <location>
        <begin position="36"/>
        <end position="56"/>
    </location>
</feature>
<evidence type="ECO:0000313" key="2">
    <source>
        <dbReference type="EMBL" id="PJC28200.1"/>
    </source>
</evidence>
<keyword evidence="1" id="KW-0812">Transmembrane</keyword>
<gene>
    <name evidence="2" type="ORF">CO054_01400</name>
</gene>
<name>A0A2M8ESW7_9BACT</name>
<sequence>MKLKKKDLKTISKALIGLSVVAVLAAGWGFLVSDIWLASTQWLLVAAVLAAFGLYAKMEG</sequence>
<keyword evidence="1" id="KW-0472">Membrane</keyword>
<evidence type="ECO:0000313" key="3">
    <source>
        <dbReference type="Proteomes" id="UP000229816"/>
    </source>
</evidence>
<reference evidence="3" key="1">
    <citation type="submission" date="2017-09" db="EMBL/GenBank/DDBJ databases">
        <title>Depth-based differentiation of microbial function through sediment-hosted aquifers and enrichment of novel symbionts in the deep terrestrial subsurface.</title>
        <authorList>
            <person name="Probst A.J."/>
            <person name="Ladd B."/>
            <person name="Jarett J.K."/>
            <person name="Geller-Mcgrath D.E."/>
            <person name="Sieber C.M.K."/>
            <person name="Emerson J.B."/>
            <person name="Anantharaman K."/>
            <person name="Thomas B.C."/>
            <person name="Malmstrom R."/>
            <person name="Stieglmeier M."/>
            <person name="Klingl A."/>
            <person name="Woyke T."/>
            <person name="Ryan C.M."/>
            <person name="Banfield J.F."/>
        </authorList>
    </citation>
    <scope>NUCLEOTIDE SEQUENCE [LARGE SCALE GENOMIC DNA]</scope>
</reference>
<feature type="transmembrane region" description="Helical" evidence="1">
    <location>
        <begin position="12"/>
        <end position="30"/>
    </location>
</feature>
<dbReference type="EMBL" id="PFSF01000029">
    <property type="protein sequence ID" value="PJC28200.1"/>
    <property type="molecule type" value="Genomic_DNA"/>
</dbReference>
<proteinExistence type="predicted"/>
<dbReference type="AlphaFoldDB" id="A0A2M8ESW7"/>